<sequence>MLACFTETNHQAVPIILVPVTDYPKWLAAQADAISNWLATTQFIAEAGAVRLIPDAAGRIARVVCCIDQPENIWCAGHLPFTLPEGVYVLENADAYYASYAIGWGLGAYQFTRYKNPKRQPAQLVLENKIAGPVRSIVESLYSVRDWINIPTDDMGPAELAGVAEKLANQYNAKLTQLIGEELLQHNYASIYTVGRASDDPPRLLDLRWGQPEHPKVTLVGKGVCFDTGGLDIKPSAYMLLMKKDMAGAAHVLGLARMIMEAKLPVRLRVLIPAVENVISGNAYRPGDIIKSRKGLTIEVGNTDAEGRVVLADALAEAADERPDLLIDIATLTGAARVALGTELPAVFSNHDAVVNEVIQEGEKQKDPVWRLPLFAQYREYLNSPIADINNNSTEPYAGAITAALFLKEFVPDDVPWLHFDMMAWNLRARPGRPQGGEAMALRALWGYLQKRFGK</sequence>
<evidence type="ECO:0000259" key="6">
    <source>
        <dbReference type="PROSITE" id="PS00631"/>
    </source>
</evidence>
<gene>
    <name evidence="7" type="ORF">C8D86_11311</name>
</gene>
<evidence type="ECO:0000256" key="5">
    <source>
        <dbReference type="ARBA" id="ARBA00023211"/>
    </source>
</evidence>
<dbReference type="InterPro" id="IPR011356">
    <property type="entry name" value="Leucine_aapep/pepB"/>
</dbReference>
<keyword evidence="8" id="KW-1185">Reference proteome</keyword>
<organism evidence="7 8">
    <name type="scientific">Aquicella lusitana</name>
    <dbReference type="NCBI Taxonomy" id="254246"/>
    <lineage>
        <taxon>Bacteria</taxon>
        <taxon>Pseudomonadati</taxon>
        <taxon>Pseudomonadota</taxon>
        <taxon>Gammaproteobacteria</taxon>
        <taxon>Legionellales</taxon>
        <taxon>Coxiellaceae</taxon>
        <taxon>Aquicella</taxon>
    </lineage>
</organism>
<dbReference type="SUPFAM" id="SSF53187">
    <property type="entry name" value="Zn-dependent exopeptidases"/>
    <property type="match status" value="1"/>
</dbReference>
<dbReference type="InterPro" id="IPR043472">
    <property type="entry name" value="Macro_dom-like"/>
</dbReference>
<dbReference type="CDD" id="cd00433">
    <property type="entry name" value="Peptidase_M17"/>
    <property type="match status" value="1"/>
</dbReference>
<dbReference type="GO" id="GO:0005737">
    <property type="term" value="C:cytoplasm"/>
    <property type="evidence" value="ECO:0007669"/>
    <property type="project" value="InterPro"/>
</dbReference>
<protein>
    <submittedName>
        <fullName evidence="7">Leucyl aminopeptidase</fullName>
    </submittedName>
</protein>
<dbReference type="Proteomes" id="UP000254720">
    <property type="component" value="Unassembled WGS sequence"/>
</dbReference>
<comment type="caution">
    <text evidence="7">The sequence shown here is derived from an EMBL/GenBank/DDBJ whole genome shotgun (WGS) entry which is preliminary data.</text>
</comment>
<evidence type="ECO:0000256" key="4">
    <source>
        <dbReference type="ARBA" id="ARBA00022801"/>
    </source>
</evidence>
<dbReference type="Gene3D" id="3.40.220.10">
    <property type="entry name" value="Leucine Aminopeptidase, subunit E, domain 1"/>
    <property type="match status" value="1"/>
</dbReference>
<dbReference type="PRINTS" id="PR00481">
    <property type="entry name" value="LAMNOPPTDASE"/>
</dbReference>
<evidence type="ECO:0000256" key="2">
    <source>
        <dbReference type="ARBA" id="ARBA00022438"/>
    </source>
</evidence>
<dbReference type="Pfam" id="PF21337">
    <property type="entry name" value="Peptidase_M17_N_1"/>
    <property type="match status" value="1"/>
</dbReference>
<reference evidence="7 8" key="1">
    <citation type="submission" date="2018-07" db="EMBL/GenBank/DDBJ databases">
        <title>Genomic Encyclopedia of Type Strains, Phase IV (KMG-IV): sequencing the most valuable type-strain genomes for metagenomic binning, comparative biology and taxonomic classification.</title>
        <authorList>
            <person name="Goeker M."/>
        </authorList>
    </citation>
    <scope>NUCLEOTIDE SEQUENCE [LARGE SCALE GENOMIC DNA]</scope>
    <source>
        <strain evidence="7 8">DSM 16500</strain>
    </source>
</reference>
<dbReference type="InterPro" id="IPR000819">
    <property type="entry name" value="Peptidase_M17_C"/>
</dbReference>
<proteinExistence type="inferred from homology"/>
<dbReference type="Pfam" id="PF00883">
    <property type="entry name" value="Peptidase_M17"/>
    <property type="match status" value="1"/>
</dbReference>
<dbReference type="InterPro" id="IPR048816">
    <property type="entry name" value="Peptidase_M17_N_1"/>
</dbReference>
<dbReference type="RefSeq" id="WP_114834546.1">
    <property type="nucleotide sequence ID" value="NZ_LR699114.1"/>
</dbReference>
<evidence type="ECO:0000313" key="8">
    <source>
        <dbReference type="Proteomes" id="UP000254720"/>
    </source>
</evidence>
<dbReference type="PROSITE" id="PS00631">
    <property type="entry name" value="CYTOSOL_AP"/>
    <property type="match status" value="1"/>
</dbReference>
<dbReference type="PANTHER" id="PTHR11963:SF20">
    <property type="entry name" value="PEPTIDASE B"/>
    <property type="match status" value="1"/>
</dbReference>
<name>A0A370GFW4_9COXI</name>
<dbReference type="EMBL" id="QQAX01000013">
    <property type="protein sequence ID" value="RDI42682.1"/>
    <property type="molecule type" value="Genomic_DNA"/>
</dbReference>
<accession>A0A370GFW4</accession>
<keyword evidence="5" id="KW-0464">Manganese</keyword>
<dbReference type="Gene3D" id="3.40.630.10">
    <property type="entry name" value="Zn peptidases"/>
    <property type="match status" value="1"/>
</dbReference>
<keyword evidence="3" id="KW-0645">Protease</keyword>
<comment type="similarity">
    <text evidence="1">Belongs to the peptidase M17 family.</text>
</comment>
<dbReference type="GO" id="GO:0030145">
    <property type="term" value="F:manganese ion binding"/>
    <property type="evidence" value="ECO:0007669"/>
    <property type="project" value="InterPro"/>
</dbReference>
<evidence type="ECO:0000256" key="3">
    <source>
        <dbReference type="ARBA" id="ARBA00022670"/>
    </source>
</evidence>
<evidence type="ECO:0000256" key="1">
    <source>
        <dbReference type="ARBA" id="ARBA00009528"/>
    </source>
</evidence>
<feature type="domain" description="Cytosol aminopeptidase" evidence="6">
    <location>
        <begin position="302"/>
        <end position="309"/>
    </location>
</feature>
<evidence type="ECO:0000313" key="7">
    <source>
        <dbReference type="EMBL" id="RDI42682.1"/>
    </source>
</evidence>
<dbReference type="OrthoDB" id="9809354at2"/>
<dbReference type="PANTHER" id="PTHR11963">
    <property type="entry name" value="LEUCINE AMINOPEPTIDASE-RELATED"/>
    <property type="match status" value="1"/>
</dbReference>
<keyword evidence="4" id="KW-0378">Hydrolase</keyword>
<dbReference type="GO" id="GO:0006508">
    <property type="term" value="P:proteolysis"/>
    <property type="evidence" value="ECO:0007669"/>
    <property type="project" value="UniProtKB-KW"/>
</dbReference>
<dbReference type="GO" id="GO:0070006">
    <property type="term" value="F:metalloaminopeptidase activity"/>
    <property type="evidence" value="ECO:0007669"/>
    <property type="project" value="InterPro"/>
</dbReference>
<keyword evidence="2 7" id="KW-0031">Aminopeptidase</keyword>
<dbReference type="AlphaFoldDB" id="A0A370GFW4"/>